<dbReference type="EMBL" id="FOJN01000008">
    <property type="protein sequence ID" value="SFA53040.1"/>
    <property type="molecule type" value="Genomic_DNA"/>
</dbReference>
<dbReference type="Pfam" id="PF03629">
    <property type="entry name" value="SASA"/>
    <property type="match status" value="1"/>
</dbReference>
<organism evidence="3 4">
    <name type="scientific">Rhodococcoides kroppenstedtii</name>
    <dbReference type="NCBI Taxonomy" id="293050"/>
    <lineage>
        <taxon>Bacteria</taxon>
        <taxon>Bacillati</taxon>
        <taxon>Actinomycetota</taxon>
        <taxon>Actinomycetes</taxon>
        <taxon>Mycobacteriales</taxon>
        <taxon>Nocardiaceae</taxon>
        <taxon>Rhodococcoides</taxon>
    </lineage>
</organism>
<dbReference type="SUPFAM" id="SSF52266">
    <property type="entry name" value="SGNH hydrolase"/>
    <property type="match status" value="1"/>
</dbReference>
<feature type="domain" description="Sialate O-acetylesterase" evidence="2">
    <location>
        <begin position="50"/>
        <end position="283"/>
    </location>
</feature>
<dbReference type="PANTHER" id="PTHR31988">
    <property type="entry name" value="ESTERASE, PUTATIVE (DUF303)-RELATED"/>
    <property type="match status" value="1"/>
</dbReference>
<dbReference type="GeneID" id="85486106"/>
<reference evidence="3 4" key="1">
    <citation type="submission" date="2016-10" db="EMBL/GenBank/DDBJ databases">
        <authorList>
            <person name="de Groot N.N."/>
        </authorList>
    </citation>
    <scope>NUCLEOTIDE SEQUENCE [LARGE SCALE GENOMIC DNA]</scope>
    <source>
        <strain evidence="3 4">DSM 44908</strain>
    </source>
</reference>
<gene>
    <name evidence="3" type="ORF">SAMN05444374_1085</name>
</gene>
<dbReference type="OrthoDB" id="9758772at2"/>
<dbReference type="Proteomes" id="UP000182054">
    <property type="component" value="Unassembled WGS sequence"/>
</dbReference>
<evidence type="ECO:0000313" key="3">
    <source>
        <dbReference type="EMBL" id="SFA53040.1"/>
    </source>
</evidence>
<dbReference type="PANTHER" id="PTHR31988:SF19">
    <property type="entry name" value="9-O-ACETYL-N-ACETYLNEURAMINIC ACID DEACETYLASE-RELATED"/>
    <property type="match status" value="1"/>
</dbReference>
<dbReference type="InterPro" id="IPR052940">
    <property type="entry name" value="Carb_Esterase_6"/>
</dbReference>
<dbReference type="InterPro" id="IPR005181">
    <property type="entry name" value="SASA"/>
</dbReference>
<protein>
    <recommendedName>
        <fullName evidence="2">Sialate O-acetylesterase domain-containing protein</fullName>
    </recommendedName>
</protein>
<proteinExistence type="predicted"/>
<evidence type="ECO:0000256" key="1">
    <source>
        <dbReference type="ARBA" id="ARBA00022801"/>
    </source>
</evidence>
<keyword evidence="1" id="KW-0378">Hydrolase</keyword>
<evidence type="ECO:0000313" key="4">
    <source>
        <dbReference type="Proteomes" id="UP000182054"/>
    </source>
</evidence>
<dbReference type="AlphaFoldDB" id="A0A1I0TML7"/>
<name>A0A1I0TML7_9NOCA</name>
<accession>A0A1I0TML7</accession>
<evidence type="ECO:0000259" key="2">
    <source>
        <dbReference type="Pfam" id="PF03629"/>
    </source>
</evidence>
<dbReference type="InterPro" id="IPR036514">
    <property type="entry name" value="SGNH_hydro_sf"/>
</dbReference>
<sequence length="287" mass="31456">MSDPDDILDRQRHGDSPWRERLITRAKEVVIRARASGTPAPPNSGPYRVVAVLGQSNAYGSGLGLDRAGLDAPDPRVHQWPSAGRRKGTILLGGEPLLHDVPGKRVGFGSTFASLLAADGGDRVLLVPYARGDTSFAPKNGFTWDADDTRTRVNLYRRAVRQIDSALATDPRNILTAILWHQGESDVPLLDAAVYRTKLDRLLTLLRERYGPVPVILGGMVPEEMAVGHRKYPAINAVHVDTPTRHPMCAFVPGPAGMTNSAEDRHYSATGQRELGRRMFEVYRALV</sequence>
<dbReference type="Gene3D" id="3.40.50.1110">
    <property type="entry name" value="SGNH hydrolase"/>
    <property type="match status" value="1"/>
</dbReference>
<dbReference type="GO" id="GO:0016787">
    <property type="term" value="F:hydrolase activity"/>
    <property type="evidence" value="ECO:0007669"/>
    <property type="project" value="UniProtKB-KW"/>
</dbReference>
<dbReference type="RefSeq" id="WP_082895089.1">
    <property type="nucleotide sequence ID" value="NZ_FOJN01000008.1"/>
</dbReference>